<evidence type="ECO:0000313" key="5">
    <source>
        <dbReference type="EMBL" id="MFC3637698.1"/>
    </source>
</evidence>
<dbReference type="Gene3D" id="1.10.10.60">
    <property type="entry name" value="Homeodomain-like"/>
    <property type="match status" value="1"/>
</dbReference>
<protein>
    <submittedName>
        <fullName evidence="5">Helix-turn-helix domain-containing protein</fullName>
    </submittedName>
</protein>
<dbReference type="PROSITE" id="PS01124">
    <property type="entry name" value="HTH_ARAC_FAMILY_2"/>
    <property type="match status" value="1"/>
</dbReference>
<keyword evidence="6" id="KW-1185">Reference proteome</keyword>
<dbReference type="Pfam" id="PF12833">
    <property type="entry name" value="HTH_18"/>
    <property type="match status" value="1"/>
</dbReference>
<keyword evidence="2" id="KW-0238">DNA-binding</keyword>
<dbReference type="EMBL" id="JBHRYC010000045">
    <property type="protein sequence ID" value="MFC3637698.1"/>
    <property type="molecule type" value="Genomic_DNA"/>
</dbReference>
<organism evidence="5 6">
    <name type="scientific">Camelimonas fluminis</name>
    <dbReference type="NCBI Taxonomy" id="1576911"/>
    <lineage>
        <taxon>Bacteria</taxon>
        <taxon>Pseudomonadati</taxon>
        <taxon>Pseudomonadota</taxon>
        <taxon>Alphaproteobacteria</taxon>
        <taxon>Hyphomicrobiales</taxon>
        <taxon>Chelatococcaceae</taxon>
        <taxon>Camelimonas</taxon>
    </lineage>
</organism>
<accession>A0ABV7UGN3</accession>
<keyword evidence="1" id="KW-0805">Transcription regulation</keyword>
<evidence type="ECO:0000313" key="6">
    <source>
        <dbReference type="Proteomes" id="UP001595704"/>
    </source>
</evidence>
<feature type="domain" description="HTH araC/xylS-type" evidence="4">
    <location>
        <begin position="55"/>
        <end position="155"/>
    </location>
</feature>
<gene>
    <name evidence="5" type="ORF">ACFONL_09970</name>
</gene>
<evidence type="ECO:0000256" key="3">
    <source>
        <dbReference type="ARBA" id="ARBA00023163"/>
    </source>
</evidence>
<reference evidence="6" key="1">
    <citation type="journal article" date="2019" name="Int. J. Syst. Evol. Microbiol.">
        <title>The Global Catalogue of Microorganisms (GCM) 10K type strain sequencing project: providing services to taxonomists for standard genome sequencing and annotation.</title>
        <authorList>
            <consortium name="The Broad Institute Genomics Platform"/>
            <consortium name="The Broad Institute Genome Sequencing Center for Infectious Disease"/>
            <person name="Wu L."/>
            <person name="Ma J."/>
        </authorList>
    </citation>
    <scope>NUCLEOTIDE SEQUENCE [LARGE SCALE GENOMIC DNA]</scope>
    <source>
        <strain evidence="6">KCTC 42282</strain>
    </source>
</reference>
<evidence type="ECO:0000256" key="2">
    <source>
        <dbReference type="ARBA" id="ARBA00023125"/>
    </source>
</evidence>
<dbReference type="SMART" id="SM00342">
    <property type="entry name" value="HTH_ARAC"/>
    <property type="match status" value="1"/>
</dbReference>
<dbReference type="SUPFAM" id="SSF46689">
    <property type="entry name" value="Homeodomain-like"/>
    <property type="match status" value="1"/>
</dbReference>
<evidence type="ECO:0000259" key="4">
    <source>
        <dbReference type="PROSITE" id="PS01124"/>
    </source>
</evidence>
<sequence>MTGYLGQLVSLDGPLPASQTLAAQEAFTTLLASALKGETLERQRADAIPGSVLRQRVLSFIEQNFQSGDVTPEAIQRRFNVSRAHLYRAFAADGGVAKLVQGKRLDAAFLELLKSGKSSRSITDIAFSMGFSSGNQLLRSFRARFGMTPSEARNEGGTPPVTRPHAHDVQTHFAEVHRRTVQAEPVER</sequence>
<dbReference type="PANTHER" id="PTHR46796">
    <property type="entry name" value="HTH-TYPE TRANSCRIPTIONAL ACTIVATOR RHAS-RELATED"/>
    <property type="match status" value="1"/>
</dbReference>
<dbReference type="PANTHER" id="PTHR46796:SF6">
    <property type="entry name" value="ARAC SUBFAMILY"/>
    <property type="match status" value="1"/>
</dbReference>
<dbReference type="Proteomes" id="UP001595704">
    <property type="component" value="Unassembled WGS sequence"/>
</dbReference>
<evidence type="ECO:0000256" key="1">
    <source>
        <dbReference type="ARBA" id="ARBA00023015"/>
    </source>
</evidence>
<dbReference type="InterPro" id="IPR050204">
    <property type="entry name" value="AraC_XylS_family_regulators"/>
</dbReference>
<name>A0ABV7UGN3_9HYPH</name>
<keyword evidence="3" id="KW-0804">Transcription</keyword>
<proteinExistence type="predicted"/>
<comment type="caution">
    <text evidence="5">The sequence shown here is derived from an EMBL/GenBank/DDBJ whole genome shotgun (WGS) entry which is preliminary data.</text>
</comment>
<dbReference type="InterPro" id="IPR009057">
    <property type="entry name" value="Homeodomain-like_sf"/>
</dbReference>
<dbReference type="InterPro" id="IPR018060">
    <property type="entry name" value="HTH_AraC"/>
</dbReference>
<dbReference type="RefSeq" id="WP_191321237.1">
    <property type="nucleotide sequence ID" value="NZ_BNCG01000054.1"/>
</dbReference>